<evidence type="ECO:0000256" key="1">
    <source>
        <dbReference type="SAM" id="Phobius"/>
    </source>
</evidence>
<accession>A0A1S9ZWH8</accession>
<keyword evidence="1" id="KW-0812">Transmembrane</keyword>
<reference evidence="2 4" key="1">
    <citation type="submission" date="2017-02" db="EMBL/GenBank/DDBJ databases">
        <title>Draft genome sequence of Moraxella caviae CCUG 355 type strain.</title>
        <authorList>
            <person name="Engstrom-Jakobsson H."/>
            <person name="Salva-Serra F."/>
            <person name="Thorell K."/>
            <person name="Gonzales-Siles L."/>
            <person name="Karlsson R."/>
            <person name="Boulund F."/>
            <person name="Engstrand L."/>
            <person name="Moore E."/>
        </authorList>
    </citation>
    <scope>NUCLEOTIDE SEQUENCE [LARGE SCALE GENOMIC DNA]</scope>
    <source>
        <strain evidence="2 4">CCUG 355</strain>
    </source>
</reference>
<proteinExistence type="predicted"/>
<evidence type="ECO:0000313" key="3">
    <source>
        <dbReference type="EMBL" id="STZ10537.1"/>
    </source>
</evidence>
<dbReference type="Proteomes" id="UP000190435">
    <property type="component" value="Unassembled WGS sequence"/>
</dbReference>
<keyword evidence="1" id="KW-0472">Membrane</keyword>
<name>A0A1S9ZWH8_9GAMM</name>
<keyword evidence="1" id="KW-1133">Transmembrane helix</keyword>
<feature type="transmembrane region" description="Helical" evidence="1">
    <location>
        <begin position="87"/>
        <end position="104"/>
    </location>
</feature>
<evidence type="ECO:0000313" key="2">
    <source>
        <dbReference type="EMBL" id="OOR87783.1"/>
    </source>
</evidence>
<organism evidence="2 4">
    <name type="scientific">Moraxella caviae</name>
    <dbReference type="NCBI Taxonomy" id="34060"/>
    <lineage>
        <taxon>Bacteria</taxon>
        <taxon>Pseudomonadati</taxon>
        <taxon>Pseudomonadota</taxon>
        <taxon>Gammaproteobacteria</taxon>
        <taxon>Moraxellales</taxon>
        <taxon>Moraxellaceae</taxon>
        <taxon>Moraxella</taxon>
    </lineage>
</organism>
<evidence type="ECO:0000313" key="4">
    <source>
        <dbReference type="Proteomes" id="UP000190435"/>
    </source>
</evidence>
<sequence length="161" mass="17893">MNPAIIQRIKEAIALANLSVRLGLAAIVCFCVFGTLASLAAFKDSALVYYAFHYLPYALIAVSIPISLYHAFLLARYRIIQAGILKTVLAVGVGLLMFALAIFIRQGAGVVFFMGLFLAMIAWFGMPFLFRVNFKKFLTFLEQSNLENRSEKCSEKHSENA</sequence>
<feature type="transmembrane region" description="Helical" evidence="1">
    <location>
        <begin position="54"/>
        <end position="75"/>
    </location>
</feature>
<keyword evidence="4" id="KW-1185">Reference proteome</keyword>
<dbReference type="Proteomes" id="UP000255279">
    <property type="component" value="Unassembled WGS sequence"/>
</dbReference>
<dbReference type="OrthoDB" id="6649803at2"/>
<feature type="transmembrane region" description="Helical" evidence="1">
    <location>
        <begin position="110"/>
        <end position="130"/>
    </location>
</feature>
<dbReference type="EMBL" id="MUXU01000062">
    <property type="protein sequence ID" value="OOR87783.1"/>
    <property type="molecule type" value="Genomic_DNA"/>
</dbReference>
<gene>
    <name evidence="2" type="ORF">B0181_09500</name>
    <name evidence="3" type="ORF">NCTC10293_00878</name>
</gene>
<evidence type="ECO:0000313" key="5">
    <source>
        <dbReference type="Proteomes" id="UP000255279"/>
    </source>
</evidence>
<dbReference type="STRING" id="34060.B0181_09500"/>
<feature type="transmembrane region" description="Helical" evidence="1">
    <location>
        <begin position="20"/>
        <end position="42"/>
    </location>
</feature>
<protein>
    <submittedName>
        <fullName evidence="2">Uncharacterized protein</fullName>
    </submittedName>
</protein>
<dbReference type="RefSeq" id="WP_078277260.1">
    <property type="nucleotide sequence ID" value="NZ_CAACXO010000029.1"/>
</dbReference>
<dbReference type="EMBL" id="UGQE01000001">
    <property type="protein sequence ID" value="STZ10537.1"/>
    <property type="molecule type" value="Genomic_DNA"/>
</dbReference>
<dbReference type="AlphaFoldDB" id="A0A1S9ZWH8"/>
<reference evidence="3 5" key="2">
    <citation type="submission" date="2018-06" db="EMBL/GenBank/DDBJ databases">
        <authorList>
            <consortium name="Pathogen Informatics"/>
            <person name="Doyle S."/>
        </authorList>
    </citation>
    <scope>NUCLEOTIDE SEQUENCE [LARGE SCALE GENOMIC DNA]</scope>
    <source>
        <strain evidence="3 5">NCTC10293</strain>
    </source>
</reference>